<dbReference type="AlphaFoldDB" id="A0A482VAX3"/>
<dbReference type="OrthoDB" id="6789299at2759"/>
<evidence type="ECO:0008006" key="4">
    <source>
        <dbReference type="Google" id="ProtNLM"/>
    </source>
</evidence>
<proteinExistence type="predicted"/>
<dbReference type="InterPro" id="IPR036388">
    <property type="entry name" value="WH-like_DNA-bd_sf"/>
</dbReference>
<comment type="caution">
    <text evidence="2">The sequence shown here is derived from an EMBL/GenBank/DDBJ whole genome shotgun (WGS) entry which is preliminary data.</text>
</comment>
<accession>A0A482VAX3</accession>
<protein>
    <recommendedName>
        <fullName evidence="4">HTH 29 domain containing protein</fullName>
    </recommendedName>
</protein>
<keyword evidence="3" id="KW-1185">Reference proteome</keyword>
<dbReference type="Proteomes" id="UP000292052">
    <property type="component" value="Unassembled WGS sequence"/>
</dbReference>
<evidence type="ECO:0000256" key="1">
    <source>
        <dbReference type="ARBA" id="ARBA00004123"/>
    </source>
</evidence>
<gene>
    <name evidence="2" type="ORF">BDFB_014999</name>
</gene>
<dbReference type="EMBL" id="QDEB01119108">
    <property type="protein sequence ID" value="RZB40405.1"/>
    <property type="molecule type" value="Genomic_DNA"/>
</dbReference>
<dbReference type="Gene3D" id="1.10.10.10">
    <property type="entry name" value="Winged helix-like DNA-binding domain superfamily/Winged helix DNA-binding domain"/>
    <property type="match status" value="1"/>
</dbReference>
<sequence>MTTGILTWKQLKERIIDAFPNGERQVAISRRIAISRYTVCRVLKPCQEHGYLEHMPKCGRPRKITQIMDRRIK</sequence>
<dbReference type="SUPFAM" id="SSF46689">
    <property type="entry name" value="Homeodomain-like"/>
    <property type="match status" value="1"/>
</dbReference>
<evidence type="ECO:0000313" key="2">
    <source>
        <dbReference type="EMBL" id="RZB40405.1"/>
    </source>
</evidence>
<dbReference type="GO" id="GO:0005634">
    <property type="term" value="C:nucleus"/>
    <property type="evidence" value="ECO:0007669"/>
    <property type="project" value="UniProtKB-SubCell"/>
</dbReference>
<name>A0A482VAX3_ASBVE</name>
<evidence type="ECO:0000313" key="3">
    <source>
        <dbReference type="Proteomes" id="UP000292052"/>
    </source>
</evidence>
<comment type="subcellular location">
    <subcellularLocation>
        <location evidence="1">Nucleus</location>
    </subcellularLocation>
</comment>
<dbReference type="InterPro" id="IPR009057">
    <property type="entry name" value="Homeodomain-like_sf"/>
</dbReference>
<organism evidence="2 3">
    <name type="scientific">Asbolus verrucosus</name>
    <name type="common">Desert ironclad beetle</name>
    <dbReference type="NCBI Taxonomy" id="1661398"/>
    <lineage>
        <taxon>Eukaryota</taxon>
        <taxon>Metazoa</taxon>
        <taxon>Ecdysozoa</taxon>
        <taxon>Arthropoda</taxon>
        <taxon>Hexapoda</taxon>
        <taxon>Insecta</taxon>
        <taxon>Pterygota</taxon>
        <taxon>Neoptera</taxon>
        <taxon>Endopterygota</taxon>
        <taxon>Coleoptera</taxon>
        <taxon>Polyphaga</taxon>
        <taxon>Cucujiformia</taxon>
        <taxon>Tenebrionidae</taxon>
        <taxon>Pimeliinae</taxon>
        <taxon>Asbolus</taxon>
    </lineage>
</organism>
<reference evidence="2 3" key="1">
    <citation type="submission" date="2017-03" db="EMBL/GenBank/DDBJ databases">
        <title>Genome of the blue death feigning beetle - Asbolus verrucosus.</title>
        <authorList>
            <person name="Rider S.D."/>
        </authorList>
    </citation>
    <scope>NUCLEOTIDE SEQUENCE [LARGE SCALE GENOMIC DNA]</scope>
    <source>
        <strain evidence="2">Butters</strain>
        <tissue evidence="2">Head and leg muscle</tissue>
    </source>
</reference>